<evidence type="ECO:0000256" key="2">
    <source>
        <dbReference type="ARBA" id="ARBA00022448"/>
    </source>
</evidence>
<dbReference type="InterPro" id="IPR001268">
    <property type="entry name" value="NADH_UbQ_OxRdtase_30kDa_su"/>
</dbReference>
<dbReference type="SUPFAM" id="SSF143243">
    <property type="entry name" value="Nqo5-like"/>
    <property type="match status" value="1"/>
</dbReference>
<comment type="function">
    <text evidence="3">NDH-1 shuttles electrons from NADH, via FMN and iron-sulfur (Fe-S) centers, to quinones in the respiratory chain. The immediate electron acceptor for the enzyme in this species is believed to be a menaquinone. Couples the redox reaction to proton translocation (for every two electrons transferred, four hydrogen ions are translocated across the cytoplasmic membrane), and thus conserves the redox energy in a proton gradient.</text>
</comment>
<gene>
    <name evidence="5" type="primary">ndhJ</name>
    <name evidence="3" type="synonym">nuoC</name>
    <name evidence="5" type="ORF">FUAX_01860</name>
</gene>
<keyword evidence="3" id="KW-1278">Translocase</keyword>
<keyword evidence="3" id="KW-0472">Membrane</keyword>
<dbReference type="EC" id="7.1.1.-" evidence="3"/>
<comment type="subcellular location">
    <subcellularLocation>
        <location evidence="3">Cell membrane</location>
        <topology evidence="3">Peripheral membrane protein</topology>
        <orientation evidence="3">Cytoplasmic side</orientation>
    </subcellularLocation>
</comment>
<dbReference type="PANTHER" id="PTHR10884">
    <property type="entry name" value="NADH DEHYDROGENASE UBIQUINONE IRON-SULFUR PROTEIN 3"/>
    <property type="match status" value="1"/>
</dbReference>
<comment type="catalytic activity">
    <reaction evidence="3">
        <text>a quinone + NADH + 5 H(+)(in) = a quinol + NAD(+) + 4 H(+)(out)</text>
        <dbReference type="Rhea" id="RHEA:57888"/>
        <dbReference type="ChEBI" id="CHEBI:15378"/>
        <dbReference type="ChEBI" id="CHEBI:24646"/>
        <dbReference type="ChEBI" id="CHEBI:57540"/>
        <dbReference type="ChEBI" id="CHEBI:57945"/>
        <dbReference type="ChEBI" id="CHEBI:132124"/>
    </reaction>
</comment>
<name>A0AAU9C6X5_9BACT</name>
<reference evidence="5 6" key="1">
    <citation type="submission" date="2021-12" db="EMBL/GenBank/DDBJ databases">
        <title>Genome sequencing of bacteria with rrn-lacking chromosome and rrn-plasmid.</title>
        <authorList>
            <person name="Anda M."/>
            <person name="Iwasaki W."/>
        </authorList>
    </citation>
    <scope>NUCLEOTIDE SEQUENCE [LARGE SCALE GENOMIC DNA]</scope>
    <source>
        <strain evidence="5 6">DSM 100852</strain>
    </source>
</reference>
<evidence type="ECO:0000256" key="3">
    <source>
        <dbReference type="HAMAP-Rule" id="MF_01357"/>
    </source>
</evidence>
<protein>
    <recommendedName>
        <fullName evidence="3">NADH-quinone oxidoreductase subunit C</fullName>
        <ecNumber evidence="3">7.1.1.-</ecNumber>
    </recommendedName>
    <alternativeName>
        <fullName evidence="3">NADH dehydrogenase I subunit C</fullName>
    </alternativeName>
    <alternativeName>
        <fullName evidence="3">NDH-1 subunit C</fullName>
    </alternativeName>
</protein>
<keyword evidence="3" id="KW-0520">NAD</keyword>
<dbReference type="Proteomes" id="UP001348817">
    <property type="component" value="Chromosome"/>
</dbReference>
<dbReference type="NCBIfam" id="TIGR01961">
    <property type="entry name" value="NuoC_fam"/>
    <property type="match status" value="1"/>
</dbReference>
<dbReference type="PANTHER" id="PTHR10884:SF14">
    <property type="entry name" value="NADH DEHYDROGENASE [UBIQUINONE] IRON-SULFUR PROTEIN 3, MITOCHONDRIAL"/>
    <property type="match status" value="1"/>
</dbReference>
<evidence type="ECO:0000259" key="4">
    <source>
        <dbReference type="Pfam" id="PF00329"/>
    </source>
</evidence>
<comment type="subunit">
    <text evidence="3">NDH-1 is composed of 14 different subunits. Subunits NuoB, C, D, E, F, and G constitute the peripheral sector of the complex.</text>
</comment>
<sequence>MEVSFETVTERLKERFGEELILEIRENSDPKTLCLPAEKIAEVCEFLRDDEHCYFDMLSCLTGLDNGPKEGTLEVVYHLYSIPYEYKLGLSVSISRNEEDGQSVPSVCDIWQTANWHEREAYDLVGIRFSNHPDLHRVLLPADWEGHPLRKDYKQQEKYHGITVEY</sequence>
<evidence type="ECO:0000313" key="5">
    <source>
        <dbReference type="EMBL" id="BDD07754.1"/>
    </source>
</evidence>
<dbReference type="EMBL" id="AP025314">
    <property type="protein sequence ID" value="BDD07754.1"/>
    <property type="molecule type" value="Genomic_DNA"/>
</dbReference>
<dbReference type="InterPro" id="IPR010218">
    <property type="entry name" value="NADH_DH_suC"/>
</dbReference>
<dbReference type="GO" id="GO:0050136">
    <property type="term" value="F:NADH dehydrogenase (quinone) (non-electrogenic) activity"/>
    <property type="evidence" value="ECO:0007669"/>
    <property type="project" value="UniProtKB-UniRule"/>
</dbReference>
<accession>A0AAU9C6X5</accession>
<dbReference type="RefSeq" id="WP_338393062.1">
    <property type="nucleotide sequence ID" value="NZ_AP025314.1"/>
</dbReference>
<dbReference type="GO" id="GO:0048038">
    <property type="term" value="F:quinone binding"/>
    <property type="evidence" value="ECO:0007669"/>
    <property type="project" value="UniProtKB-KW"/>
</dbReference>
<dbReference type="GO" id="GO:0008137">
    <property type="term" value="F:NADH dehydrogenase (ubiquinone) activity"/>
    <property type="evidence" value="ECO:0007669"/>
    <property type="project" value="InterPro"/>
</dbReference>
<feature type="domain" description="NADH:ubiquinone oxidoreductase 30kDa subunit" evidence="4">
    <location>
        <begin position="35"/>
        <end position="158"/>
    </location>
</feature>
<keyword evidence="6" id="KW-1185">Reference proteome</keyword>
<dbReference type="HAMAP" id="MF_01357">
    <property type="entry name" value="NDH1_NuoC"/>
    <property type="match status" value="1"/>
</dbReference>
<keyword evidence="2 3" id="KW-0813">Transport</keyword>
<dbReference type="GO" id="GO:0005886">
    <property type="term" value="C:plasma membrane"/>
    <property type="evidence" value="ECO:0007669"/>
    <property type="project" value="UniProtKB-SubCell"/>
</dbReference>
<dbReference type="AlphaFoldDB" id="A0AAU9C6X5"/>
<dbReference type="InterPro" id="IPR037232">
    <property type="entry name" value="NADH_quin_OxRdtase_su_C/D-like"/>
</dbReference>
<proteinExistence type="inferred from homology"/>
<evidence type="ECO:0000256" key="1">
    <source>
        <dbReference type="ARBA" id="ARBA00007569"/>
    </source>
</evidence>
<keyword evidence="3" id="KW-1003">Cell membrane</keyword>
<dbReference type="Gene3D" id="3.30.460.80">
    <property type="entry name" value="NADH:ubiquinone oxidoreductase, 30kDa subunit"/>
    <property type="match status" value="1"/>
</dbReference>
<keyword evidence="3" id="KW-0874">Quinone</keyword>
<evidence type="ECO:0000313" key="6">
    <source>
        <dbReference type="Proteomes" id="UP001348817"/>
    </source>
</evidence>
<dbReference type="KEGG" id="fax:FUAX_01860"/>
<dbReference type="Pfam" id="PF00329">
    <property type="entry name" value="Complex1_30kDa"/>
    <property type="match status" value="1"/>
</dbReference>
<organism evidence="5 6">
    <name type="scientific">Fulvitalea axinellae</name>
    <dbReference type="NCBI Taxonomy" id="1182444"/>
    <lineage>
        <taxon>Bacteria</taxon>
        <taxon>Pseudomonadati</taxon>
        <taxon>Bacteroidota</taxon>
        <taxon>Cytophagia</taxon>
        <taxon>Cytophagales</taxon>
        <taxon>Persicobacteraceae</taxon>
        <taxon>Fulvitalea</taxon>
    </lineage>
</organism>
<comment type="similarity">
    <text evidence="1 3">Belongs to the complex I 30 kDa subunit family.</text>
</comment>